<evidence type="ECO:0000256" key="2">
    <source>
        <dbReference type="ARBA" id="ARBA00022475"/>
    </source>
</evidence>
<dbReference type="CDD" id="cd00637">
    <property type="entry name" value="7tm_classA_rhodopsin-like"/>
    <property type="match status" value="1"/>
</dbReference>
<feature type="domain" description="G-protein coupled receptors family 1 profile" evidence="10">
    <location>
        <begin position="49"/>
        <end position="370"/>
    </location>
</feature>
<keyword evidence="12" id="KW-1185">Reference proteome</keyword>
<keyword evidence="6 9" id="KW-0472">Membrane</keyword>
<evidence type="ECO:0000256" key="7">
    <source>
        <dbReference type="ARBA" id="ARBA00023170"/>
    </source>
</evidence>
<sequence>MTENISNYVSEGEDSTLLLLNSDESILSRALVCVLSTGLLVVACLGCVLNTIAFTTLIRHPARVKRRTSEIYLIHISLNDWLFSLGLFPQAFAMIAKFDLGDTGCKIVLGMTNINLTASVLFVTGRVSCSVYGISKINKHFLQLNISDDDRSIFSSTLRAPKDIFSQVASKVFRSTTGLLYLDRLGYFVPARLAVLRGTAAFNRRWTLFGTPALRLQIHLARCGIVPLYNAPAMLLANPLFHHSSLQHRSSMFPTQTARGRLKERTQQGFTPHVKLKRKSALRIPRHCNTTRIVSTGRRILTKISAFVTVIVLICWMPDQILSFYVGVAHEIENEDPEHIPHSLPLAILITKYVFKVLLYCTAVINPIIYCFMIRSFQTRLHRVMKSRNHRAKQMLIERRVILSSFMETSLAPVSCTATCHYIRQHQSEISIPFISHN</sequence>
<feature type="transmembrane region" description="Helical" evidence="9">
    <location>
        <begin position="71"/>
        <end position="96"/>
    </location>
</feature>
<evidence type="ECO:0000256" key="6">
    <source>
        <dbReference type="ARBA" id="ARBA00023136"/>
    </source>
</evidence>
<evidence type="ECO:0000259" key="10">
    <source>
        <dbReference type="PROSITE" id="PS50262"/>
    </source>
</evidence>
<feature type="transmembrane region" description="Helical" evidence="9">
    <location>
        <begin position="26"/>
        <end position="59"/>
    </location>
</feature>
<organism evidence="11 12">
    <name type="scientific">Oikopleura dioica</name>
    <name type="common">Tunicate</name>
    <dbReference type="NCBI Taxonomy" id="34765"/>
    <lineage>
        <taxon>Eukaryota</taxon>
        <taxon>Metazoa</taxon>
        <taxon>Chordata</taxon>
        <taxon>Tunicata</taxon>
        <taxon>Appendicularia</taxon>
        <taxon>Copelata</taxon>
        <taxon>Oikopleuridae</taxon>
        <taxon>Oikopleura</taxon>
    </lineage>
</organism>
<evidence type="ECO:0000256" key="4">
    <source>
        <dbReference type="ARBA" id="ARBA00022989"/>
    </source>
</evidence>
<comment type="subcellular location">
    <subcellularLocation>
        <location evidence="1">Cell membrane</location>
        <topology evidence="1">Multi-pass membrane protein</topology>
    </subcellularLocation>
</comment>
<feature type="transmembrane region" description="Helical" evidence="9">
    <location>
        <begin position="116"/>
        <end position="134"/>
    </location>
</feature>
<evidence type="ECO:0000256" key="8">
    <source>
        <dbReference type="ARBA" id="ARBA00023224"/>
    </source>
</evidence>
<evidence type="ECO:0000256" key="9">
    <source>
        <dbReference type="SAM" id="Phobius"/>
    </source>
</evidence>
<keyword evidence="8" id="KW-0807">Transducer</keyword>
<dbReference type="InterPro" id="IPR000276">
    <property type="entry name" value="GPCR_Rhodpsn"/>
</dbReference>
<dbReference type="PROSITE" id="PS50262">
    <property type="entry name" value="G_PROTEIN_RECEP_F1_2"/>
    <property type="match status" value="1"/>
</dbReference>
<keyword evidence="2" id="KW-1003">Cell membrane</keyword>
<feature type="transmembrane region" description="Helical" evidence="9">
    <location>
        <begin position="346"/>
        <end position="373"/>
    </location>
</feature>
<proteinExistence type="predicted"/>
<evidence type="ECO:0000256" key="5">
    <source>
        <dbReference type="ARBA" id="ARBA00023040"/>
    </source>
</evidence>
<dbReference type="Proteomes" id="UP001158576">
    <property type="component" value="Chromosome XSR"/>
</dbReference>
<dbReference type="Gene3D" id="1.20.1070.10">
    <property type="entry name" value="Rhodopsin 7-helix transmembrane proteins"/>
    <property type="match status" value="2"/>
</dbReference>
<evidence type="ECO:0000313" key="11">
    <source>
        <dbReference type="EMBL" id="CAG5095303.1"/>
    </source>
</evidence>
<evidence type="ECO:0000256" key="3">
    <source>
        <dbReference type="ARBA" id="ARBA00022692"/>
    </source>
</evidence>
<keyword evidence="5" id="KW-0297">G-protein coupled receptor</keyword>
<keyword evidence="4 9" id="KW-1133">Transmembrane helix</keyword>
<evidence type="ECO:0000313" key="12">
    <source>
        <dbReference type="Proteomes" id="UP001158576"/>
    </source>
</evidence>
<keyword evidence="7" id="KW-0675">Receptor</keyword>
<protein>
    <submittedName>
        <fullName evidence="11">Oidioi.mRNA.OKI2018_I69.XSR.g14125.t1.cds</fullName>
    </submittedName>
</protein>
<evidence type="ECO:0000256" key="1">
    <source>
        <dbReference type="ARBA" id="ARBA00004651"/>
    </source>
</evidence>
<feature type="transmembrane region" description="Helical" evidence="9">
    <location>
        <begin position="304"/>
        <end position="326"/>
    </location>
</feature>
<dbReference type="PRINTS" id="PR00237">
    <property type="entry name" value="GPCRRHODOPSN"/>
</dbReference>
<reference evidence="11 12" key="1">
    <citation type="submission" date="2021-04" db="EMBL/GenBank/DDBJ databases">
        <authorList>
            <person name="Bliznina A."/>
        </authorList>
    </citation>
    <scope>NUCLEOTIDE SEQUENCE [LARGE SCALE GENOMIC DNA]</scope>
</reference>
<dbReference type="InterPro" id="IPR017452">
    <property type="entry name" value="GPCR_Rhodpsn_7TM"/>
</dbReference>
<keyword evidence="3 9" id="KW-0812">Transmembrane</keyword>
<dbReference type="SUPFAM" id="SSF81321">
    <property type="entry name" value="Family A G protein-coupled receptor-like"/>
    <property type="match status" value="2"/>
</dbReference>
<dbReference type="EMBL" id="OU015569">
    <property type="protein sequence ID" value="CAG5095303.1"/>
    <property type="molecule type" value="Genomic_DNA"/>
</dbReference>
<name>A0ABN7S8V8_OIKDI</name>
<gene>
    <name evidence="11" type="ORF">OKIOD_LOCUS5683</name>
</gene>
<dbReference type="PANTHER" id="PTHR24229">
    <property type="entry name" value="NEUROPEPTIDES RECEPTOR"/>
    <property type="match status" value="1"/>
</dbReference>
<dbReference type="PANTHER" id="PTHR24229:SF40">
    <property type="entry name" value="ALLATOSTATIN C RECEPTOR 1-RELATED"/>
    <property type="match status" value="1"/>
</dbReference>
<accession>A0ABN7S8V8</accession>